<dbReference type="InterPro" id="IPR057682">
    <property type="entry name" value="DUF7922"/>
</dbReference>
<organism evidence="4 5">
    <name type="scientific">Clostridium tetanomorphum</name>
    <dbReference type="NCBI Taxonomy" id="1553"/>
    <lineage>
        <taxon>Bacteria</taxon>
        <taxon>Bacillati</taxon>
        <taxon>Bacillota</taxon>
        <taxon>Clostridia</taxon>
        <taxon>Eubacteriales</taxon>
        <taxon>Clostridiaceae</taxon>
        <taxon>Clostridium</taxon>
    </lineage>
</organism>
<feature type="compositionally biased region" description="Acidic residues" evidence="2">
    <location>
        <begin position="198"/>
        <end position="207"/>
    </location>
</feature>
<evidence type="ECO:0000256" key="1">
    <source>
        <dbReference type="SAM" id="Coils"/>
    </source>
</evidence>
<dbReference type="AlphaFoldDB" id="A0A923J2Y2"/>
<evidence type="ECO:0000313" key="5">
    <source>
        <dbReference type="Proteomes" id="UP000563151"/>
    </source>
</evidence>
<dbReference type="Proteomes" id="UP000563151">
    <property type="component" value="Unassembled WGS sequence"/>
</dbReference>
<evidence type="ECO:0000259" key="3">
    <source>
        <dbReference type="Pfam" id="PF25538"/>
    </source>
</evidence>
<feature type="compositionally biased region" description="Basic and acidic residues" evidence="2">
    <location>
        <begin position="208"/>
        <end position="217"/>
    </location>
</feature>
<accession>A0A923J2Y2</accession>
<reference evidence="4 5" key="1">
    <citation type="submission" date="2020-04" db="EMBL/GenBank/DDBJ databases">
        <title>Genomic insights into acetone-butanol-ethanol (ABE) fermentation by sequencing solventogenic clostridia strains.</title>
        <authorList>
            <person name="Brown S."/>
        </authorList>
    </citation>
    <scope>NUCLEOTIDE SEQUENCE [LARGE SCALE GENOMIC DNA]</scope>
    <source>
        <strain evidence="4 5">DJ011</strain>
    </source>
</reference>
<gene>
    <name evidence="4" type="ORF">HGG79_16240</name>
</gene>
<keyword evidence="5" id="KW-1185">Reference proteome</keyword>
<comment type="caution">
    <text evidence="4">The sequence shown here is derived from an EMBL/GenBank/DDBJ whole genome shotgun (WGS) entry which is preliminary data.</text>
</comment>
<feature type="compositionally biased region" description="Acidic residues" evidence="2">
    <location>
        <begin position="218"/>
        <end position="228"/>
    </location>
</feature>
<dbReference type="EMBL" id="JAAZWO010000025">
    <property type="protein sequence ID" value="MBC2399308.1"/>
    <property type="molecule type" value="Genomic_DNA"/>
</dbReference>
<feature type="compositionally biased region" description="Basic and acidic residues" evidence="2">
    <location>
        <begin position="229"/>
        <end position="258"/>
    </location>
</feature>
<feature type="region of interest" description="Disordered" evidence="2">
    <location>
        <begin position="177"/>
        <end position="268"/>
    </location>
</feature>
<evidence type="ECO:0000313" key="4">
    <source>
        <dbReference type="EMBL" id="MBC2399308.1"/>
    </source>
</evidence>
<protein>
    <recommendedName>
        <fullName evidence="3">DUF7922 domain-containing protein</fullName>
    </recommendedName>
</protein>
<proteinExistence type="predicted"/>
<feature type="domain" description="DUF7922" evidence="3">
    <location>
        <begin position="10"/>
        <end position="114"/>
    </location>
</feature>
<dbReference type="Pfam" id="PF25538">
    <property type="entry name" value="DUF7922"/>
    <property type="match status" value="1"/>
</dbReference>
<dbReference type="RefSeq" id="WP_035152001.1">
    <property type="nucleotide sequence ID" value="NZ_JAAZWO010000025.1"/>
</dbReference>
<keyword evidence="1" id="KW-0175">Coiled coil</keyword>
<evidence type="ECO:0000256" key="2">
    <source>
        <dbReference type="SAM" id="MobiDB-lite"/>
    </source>
</evidence>
<name>A0A923J2Y2_CLOTT</name>
<feature type="coiled-coil region" evidence="1">
    <location>
        <begin position="138"/>
        <end position="165"/>
    </location>
</feature>
<sequence length="431" mass="50389">MAQKKSYSRYFIILQEDEKGYALASDKLPTGYVKLELKNDKCKVSYYVQNLKKESAPYYMTLILGKKGINKIIKIGELNIDNYGRAEVCYEYLANNIADTGMSMDNVSGAAVAKLLDKNVISVLSGFLTSDIPKWREYEIIEPKVREAKEELEKEKEEDEAIEEKSIFDKYEESIEISKQQEENEDITPAQSEHIEDRNEDIENSENNEEKIEHINEDTENDAEEDIELGIKDNSRKEDEQDADLKDSKKSSEVHSEEQIEDIDIKDEHTDKEDIIIVDDEYRDDKEFEKIPRGKTGKFFREIARGLEECKDEITPIKRCIWHKVPIKNINDMYCISDYNRYGIIYYPMINYWKYINSYGYYMLGYKCDKEGKMKYLVYGIPGSKSKKDQPFGGKSGFVTWVPSKSDKDKNEGYWLMFYDFRTSTILIPIK</sequence>